<proteinExistence type="predicted"/>
<feature type="region of interest" description="Disordered" evidence="1">
    <location>
        <begin position="137"/>
        <end position="166"/>
    </location>
</feature>
<reference evidence="3 4" key="1">
    <citation type="journal article" date="2021" name="BMC Genomics">
        <title>Datura genome reveals duplications of psychoactive alkaloid biosynthetic genes and high mutation rate following tissue culture.</title>
        <authorList>
            <person name="Rajewski A."/>
            <person name="Carter-House D."/>
            <person name="Stajich J."/>
            <person name="Litt A."/>
        </authorList>
    </citation>
    <scope>NUCLEOTIDE SEQUENCE [LARGE SCALE GENOMIC DNA]</scope>
    <source>
        <strain evidence="3">AR-01</strain>
    </source>
</reference>
<sequence>MSSITLTVAIFSFISLHNILAAEALSLKNSAIWKTDGKTFETWICPLVCSLIEYCDDKILRLCQDIVLVKSEVAELLFPHVMVNLSSRRDMDVDLCQLISSQVQENILTKDNKLTKSIQVILDALNELRLCHVMERGTSSSSSKRENSKQYGRPSSYGSKSRSTPLKAKHQTITSSVVSVSTLSWEKVYWIPLDYLAVARSAITAGAYFTAVLYVEHWCEENFNSLTLGSPDFSHVEILPQHIEILLSAVTQINEPDSLYGIIQSHKKGKEGEKKYEVDLGRTAENRTVKEY</sequence>
<organism evidence="3 4">
    <name type="scientific">Datura stramonium</name>
    <name type="common">Jimsonweed</name>
    <name type="synonym">Common thornapple</name>
    <dbReference type="NCBI Taxonomy" id="4076"/>
    <lineage>
        <taxon>Eukaryota</taxon>
        <taxon>Viridiplantae</taxon>
        <taxon>Streptophyta</taxon>
        <taxon>Embryophyta</taxon>
        <taxon>Tracheophyta</taxon>
        <taxon>Spermatophyta</taxon>
        <taxon>Magnoliopsida</taxon>
        <taxon>eudicotyledons</taxon>
        <taxon>Gunneridae</taxon>
        <taxon>Pentapetalae</taxon>
        <taxon>asterids</taxon>
        <taxon>lamiids</taxon>
        <taxon>Solanales</taxon>
        <taxon>Solanaceae</taxon>
        <taxon>Solanoideae</taxon>
        <taxon>Datureae</taxon>
        <taxon>Datura</taxon>
    </lineage>
</organism>
<evidence type="ECO:0000256" key="2">
    <source>
        <dbReference type="SAM" id="SignalP"/>
    </source>
</evidence>
<keyword evidence="4" id="KW-1185">Reference proteome</keyword>
<evidence type="ECO:0000256" key="1">
    <source>
        <dbReference type="SAM" id="MobiDB-lite"/>
    </source>
</evidence>
<gene>
    <name evidence="3" type="ORF">HAX54_052629</name>
</gene>
<protein>
    <submittedName>
        <fullName evidence="3">Uncharacterized protein</fullName>
    </submittedName>
</protein>
<feature type="signal peptide" evidence="2">
    <location>
        <begin position="1"/>
        <end position="21"/>
    </location>
</feature>
<keyword evidence="2" id="KW-0732">Signal</keyword>
<accession>A0ABS8RSC4</accession>
<dbReference type="InterPro" id="IPR038980">
    <property type="entry name" value="ATM_plant"/>
</dbReference>
<name>A0ABS8RSC4_DATST</name>
<evidence type="ECO:0000313" key="3">
    <source>
        <dbReference type="EMBL" id="MCD7449473.1"/>
    </source>
</evidence>
<dbReference type="Proteomes" id="UP000823775">
    <property type="component" value="Unassembled WGS sequence"/>
</dbReference>
<dbReference type="PANTHER" id="PTHR37079">
    <property type="entry name" value="SERINE/THREONINE-PROTEIN KINASE ATM"/>
    <property type="match status" value="1"/>
</dbReference>
<dbReference type="EMBL" id="JACEIK010000096">
    <property type="protein sequence ID" value="MCD7449473.1"/>
    <property type="molecule type" value="Genomic_DNA"/>
</dbReference>
<dbReference type="PANTHER" id="PTHR37079:SF4">
    <property type="entry name" value="SERINE_THREONINE-PROTEIN KINASE ATM"/>
    <property type="match status" value="1"/>
</dbReference>
<evidence type="ECO:0000313" key="4">
    <source>
        <dbReference type="Proteomes" id="UP000823775"/>
    </source>
</evidence>
<feature type="chain" id="PRO_5046701584" evidence="2">
    <location>
        <begin position="22"/>
        <end position="292"/>
    </location>
</feature>
<comment type="caution">
    <text evidence="3">The sequence shown here is derived from an EMBL/GenBank/DDBJ whole genome shotgun (WGS) entry which is preliminary data.</text>
</comment>